<dbReference type="InterPro" id="IPR029066">
    <property type="entry name" value="PLP-binding_barrel"/>
</dbReference>
<dbReference type="RefSeq" id="WP_108702613.1">
    <property type="nucleotide sequence ID" value="NZ_JPNB01000001.1"/>
</dbReference>
<gene>
    <name evidence="6" type="ORF">EDD76_106217</name>
</gene>
<comment type="similarity">
    <text evidence="2 4">Belongs to the pyridoxal phosphate-binding protein YggS/PROSC family.</text>
</comment>
<dbReference type="FunFam" id="3.20.20.10:FF:000018">
    <property type="entry name" value="Pyridoxal phosphate homeostasis protein"/>
    <property type="match status" value="1"/>
</dbReference>
<evidence type="ECO:0000256" key="2">
    <source>
        <dbReference type="HAMAP-Rule" id="MF_02087"/>
    </source>
</evidence>
<dbReference type="SUPFAM" id="SSF51419">
    <property type="entry name" value="PLP-binding barrel"/>
    <property type="match status" value="1"/>
</dbReference>
<feature type="modified residue" description="N6-(pyridoxal phosphate)lysine" evidence="2 3">
    <location>
        <position position="50"/>
    </location>
</feature>
<dbReference type="InterPro" id="IPR011078">
    <property type="entry name" value="PyrdxlP_homeostasis"/>
</dbReference>
<keyword evidence="7" id="KW-1185">Reference proteome</keyword>
<dbReference type="AlphaFoldDB" id="A0A4R1QZX3"/>
<organism evidence="6 7">
    <name type="scientific">Kineothrix alysoides</name>
    <dbReference type="NCBI Taxonomy" id="1469948"/>
    <lineage>
        <taxon>Bacteria</taxon>
        <taxon>Bacillati</taxon>
        <taxon>Bacillota</taxon>
        <taxon>Clostridia</taxon>
        <taxon>Lachnospirales</taxon>
        <taxon>Lachnospiraceae</taxon>
        <taxon>Kineothrix</taxon>
    </lineage>
</organism>
<dbReference type="OrthoDB" id="9804072at2"/>
<evidence type="ECO:0000256" key="3">
    <source>
        <dbReference type="PIRSR" id="PIRSR004848-1"/>
    </source>
</evidence>
<comment type="function">
    <text evidence="2">Pyridoxal 5'-phosphate (PLP)-binding protein, which is involved in PLP homeostasis.</text>
</comment>
<evidence type="ECO:0000313" key="7">
    <source>
        <dbReference type="Proteomes" id="UP000295718"/>
    </source>
</evidence>
<comment type="cofactor">
    <cofactor evidence="3">
        <name>pyridoxal 5'-phosphate</name>
        <dbReference type="ChEBI" id="CHEBI:597326"/>
    </cofactor>
</comment>
<name>A0A4R1QZX3_9FIRM</name>
<evidence type="ECO:0000256" key="4">
    <source>
        <dbReference type="RuleBase" id="RU004514"/>
    </source>
</evidence>
<dbReference type="InterPro" id="IPR001608">
    <property type="entry name" value="Ala_racemase_N"/>
</dbReference>
<dbReference type="PIRSF" id="PIRSF004848">
    <property type="entry name" value="YBL036c_PLPDEIII"/>
    <property type="match status" value="1"/>
</dbReference>
<dbReference type="Pfam" id="PF01168">
    <property type="entry name" value="Ala_racemase_N"/>
    <property type="match status" value="1"/>
</dbReference>
<dbReference type="PANTHER" id="PTHR10146">
    <property type="entry name" value="PROLINE SYNTHETASE CO-TRANSCRIBED BACTERIAL HOMOLOG PROTEIN"/>
    <property type="match status" value="1"/>
</dbReference>
<dbReference type="STRING" id="1469948.GCA_000732725_01273"/>
<feature type="domain" description="Alanine racemase N-terminal" evidence="5">
    <location>
        <begin position="35"/>
        <end position="242"/>
    </location>
</feature>
<dbReference type="CDD" id="cd00635">
    <property type="entry name" value="PLPDE_III_YBL036c_like"/>
    <property type="match status" value="1"/>
</dbReference>
<comment type="caution">
    <text evidence="6">The sequence shown here is derived from an EMBL/GenBank/DDBJ whole genome shotgun (WGS) entry which is preliminary data.</text>
</comment>
<evidence type="ECO:0000256" key="1">
    <source>
        <dbReference type="ARBA" id="ARBA00022898"/>
    </source>
</evidence>
<dbReference type="HAMAP" id="MF_02087">
    <property type="entry name" value="PLP_homeostasis"/>
    <property type="match status" value="1"/>
</dbReference>
<dbReference type="PROSITE" id="PS01211">
    <property type="entry name" value="UPF0001"/>
    <property type="match status" value="1"/>
</dbReference>
<dbReference type="GO" id="GO:0030170">
    <property type="term" value="F:pyridoxal phosphate binding"/>
    <property type="evidence" value="ECO:0007669"/>
    <property type="project" value="UniProtKB-UniRule"/>
</dbReference>
<dbReference type="Gene3D" id="3.20.20.10">
    <property type="entry name" value="Alanine racemase"/>
    <property type="match status" value="1"/>
</dbReference>
<sequence>MNEDKKHTAKSDMSYGYIAENIKTVQSNILSACKLSERYPEEVTLIAVSKTMPVSALREAYDCGCRHFGENKVQELVDKYEQLPKDIKWHMIGHLQRNKVKYIIDKAYLIHGVDSLRLAEEISREAVKKNVVAHILIEVNIAQEESKFGIKKEEAAALIENISKLPSIQVEGLMTIAPYVENSEENRQYFVSLRQLSVDIMKKNNDNVSMNVLSMGMTGDYEVAVEEGATYVRVGTGIFGDRHYNS</sequence>
<reference evidence="6 7" key="1">
    <citation type="submission" date="2019-03" db="EMBL/GenBank/DDBJ databases">
        <title>Genomic Encyclopedia of Type Strains, Phase IV (KMG-IV): sequencing the most valuable type-strain genomes for metagenomic binning, comparative biology and taxonomic classification.</title>
        <authorList>
            <person name="Goeker M."/>
        </authorList>
    </citation>
    <scope>NUCLEOTIDE SEQUENCE [LARGE SCALE GENOMIC DNA]</scope>
    <source>
        <strain evidence="6 7">DSM 100556</strain>
    </source>
</reference>
<dbReference type="EMBL" id="SLUO01000006">
    <property type="protein sequence ID" value="TCL58564.1"/>
    <property type="molecule type" value="Genomic_DNA"/>
</dbReference>
<dbReference type="Proteomes" id="UP000295718">
    <property type="component" value="Unassembled WGS sequence"/>
</dbReference>
<dbReference type="NCBIfam" id="TIGR00044">
    <property type="entry name" value="YggS family pyridoxal phosphate-dependent enzyme"/>
    <property type="match status" value="1"/>
</dbReference>
<accession>A0A4R1QZX3</accession>
<protein>
    <recommendedName>
        <fullName evidence="2">Pyridoxal phosphate homeostasis protein</fullName>
        <shortName evidence="2">PLP homeostasis protein</shortName>
    </recommendedName>
</protein>
<keyword evidence="1 2" id="KW-0663">Pyridoxal phosphate</keyword>
<dbReference type="PANTHER" id="PTHR10146:SF14">
    <property type="entry name" value="PYRIDOXAL PHOSPHATE HOMEOSTASIS PROTEIN"/>
    <property type="match status" value="1"/>
</dbReference>
<proteinExistence type="inferred from homology"/>
<evidence type="ECO:0000313" key="6">
    <source>
        <dbReference type="EMBL" id="TCL58564.1"/>
    </source>
</evidence>
<evidence type="ECO:0000259" key="5">
    <source>
        <dbReference type="Pfam" id="PF01168"/>
    </source>
</evidence>